<keyword evidence="2" id="KW-1185">Reference proteome</keyword>
<sequence>MSGPSVSFTAIPLNLPMVALHMVPAFYISCSDMINKCEVLTKERSCAVDVQHLVVAMKKEERYLNFKKNKRSYLSRLYNRYIFQNPGHIRYFMHKLPESDVVG</sequence>
<dbReference type="EMBL" id="NBSK02000008">
    <property type="protein sequence ID" value="KAJ0192117.1"/>
    <property type="molecule type" value="Genomic_DNA"/>
</dbReference>
<dbReference type="Proteomes" id="UP000235145">
    <property type="component" value="Unassembled WGS sequence"/>
</dbReference>
<comment type="caution">
    <text evidence="1">The sequence shown here is derived from an EMBL/GenBank/DDBJ whole genome shotgun (WGS) entry which is preliminary data.</text>
</comment>
<gene>
    <name evidence="1" type="ORF">LSAT_V11C800400620</name>
</gene>
<protein>
    <submittedName>
        <fullName evidence="1">Uncharacterized protein</fullName>
    </submittedName>
</protein>
<organism evidence="1 2">
    <name type="scientific">Lactuca sativa</name>
    <name type="common">Garden lettuce</name>
    <dbReference type="NCBI Taxonomy" id="4236"/>
    <lineage>
        <taxon>Eukaryota</taxon>
        <taxon>Viridiplantae</taxon>
        <taxon>Streptophyta</taxon>
        <taxon>Embryophyta</taxon>
        <taxon>Tracheophyta</taxon>
        <taxon>Spermatophyta</taxon>
        <taxon>Magnoliopsida</taxon>
        <taxon>eudicotyledons</taxon>
        <taxon>Gunneridae</taxon>
        <taxon>Pentapetalae</taxon>
        <taxon>asterids</taxon>
        <taxon>campanulids</taxon>
        <taxon>Asterales</taxon>
        <taxon>Asteraceae</taxon>
        <taxon>Cichorioideae</taxon>
        <taxon>Cichorieae</taxon>
        <taxon>Lactucinae</taxon>
        <taxon>Lactuca</taxon>
    </lineage>
</organism>
<accession>A0A9R1US48</accession>
<evidence type="ECO:0000313" key="2">
    <source>
        <dbReference type="Proteomes" id="UP000235145"/>
    </source>
</evidence>
<evidence type="ECO:0000313" key="1">
    <source>
        <dbReference type="EMBL" id="KAJ0192117.1"/>
    </source>
</evidence>
<reference evidence="1 2" key="1">
    <citation type="journal article" date="2017" name="Nat. Commun.">
        <title>Genome assembly with in vitro proximity ligation data and whole-genome triplication in lettuce.</title>
        <authorList>
            <person name="Reyes-Chin-Wo S."/>
            <person name="Wang Z."/>
            <person name="Yang X."/>
            <person name="Kozik A."/>
            <person name="Arikit S."/>
            <person name="Song C."/>
            <person name="Xia L."/>
            <person name="Froenicke L."/>
            <person name="Lavelle D.O."/>
            <person name="Truco M.J."/>
            <person name="Xia R."/>
            <person name="Zhu S."/>
            <person name="Xu C."/>
            <person name="Xu H."/>
            <person name="Xu X."/>
            <person name="Cox K."/>
            <person name="Korf I."/>
            <person name="Meyers B.C."/>
            <person name="Michelmore R.W."/>
        </authorList>
    </citation>
    <scope>NUCLEOTIDE SEQUENCE [LARGE SCALE GENOMIC DNA]</scope>
    <source>
        <strain evidence="2">cv. Salinas</strain>
        <tissue evidence="1">Seedlings</tissue>
    </source>
</reference>
<proteinExistence type="predicted"/>
<dbReference type="AlphaFoldDB" id="A0A9R1US48"/>
<name>A0A9R1US48_LACSA</name>